<accession>A0A6M0QTM4</accession>
<name>A0A6M0QTM4_9RHOB</name>
<dbReference type="Gene3D" id="3.40.50.1110">
    <property type="entry name" value="SGNH hydrolase"/>
    <property type="match status" value="1"/>
</dbReference>
<gene>
    <name evidence="1" type="ORF">G4Z14_07710</name>
</gene>
<dbReference type="AlphaFoldDB" id="A0A6M0QTM4"/>
<proteinExistence type="predicted"/>
<dbReference type="GO" id="GO:0016788">
    <property type="term" value="F:hydrolase activity, acting on ester bonds"/>
    <property type="evidence" value="ECO:0007669"/>
    <property type="project" value="UniProtKB-ARBA"/>
</dbReference>
<evidence type="ECO:0000313" key="1">
    <source>
        <dbReference type="EMBL" id="NEY90184.1"/>
    </source>
</evidence>
<comment type="caution">
    <text evidence="1">The sequence shown here is derived from an EMBL/GenBank/DDBJ whole genome shotgun (WGS) entry which is preliminary data.</text>
</comment>
<dbReference type="EMBL" id="JAAIVJ010000003">
    <property type="protein sequence ID" value="NEY90184.1"/>
    <property type="molecule type" value="Genomic_DNA"/>
</dbReference>
<dbReference type="Proteomes" id="UP000477782">
    <property type="component" value="Unassembled WGS sequence"/>
</dbReference>
<reference evidence="1 2" key="1">
    <citation type="submission" date="2020-02" db="EMBL/GenBank/DDBJ databases">
        <authorList>
            <person name="Chen W.-M."/>
        </authorList>
    </citation>
    <scope>NUCLEOTIDE SEQUENCE [LARGE SCALE GENOMIC DNA]</scope>
    <source>
        <strain evidence="1 2">KMS-5</strain>
    </source>
</reference>
<evidence type="ECO:0008006" key="3">
    <source>
        <dbReference type="Google" id="ProtNLM"/>
    </source>
</evidence>
<evidence type="ECO:0000313" key="2">
    <source>
        <dbReference type="Proteomes" id="UP000477782"/>
    </source>
</evidence>
<protein>
    <recommendedName>
        <fullName evidence="3">SGNH/GDSL hydrolase family protein</fullName>
    </recommendedName>
</protein>
<sequence>MNRGRIRRRGMRRRMIFALPLALGTWAAAAFWLRPPLRQAPRRMDALPRPKGPLKTFHLGHSLVGRDMPAMLAQLAGHGYHSQLGSGASLADHWNGTVKGFAEGNAHPAHRPVREALESGDYDAVIFTEMVELKDAIRYHDSPAMLAEWASLARKARPEVRLYLYETWHRLDDPAGWLQRIDSDLRALWEDQILGPAILQAGDIRMIPAGQAMGAAARAAEAGQLPGISDRHSFFSDDIHLNDLGNWLVAMTHYAVLYHRAPIGLPAHLTRADGMPATPPPADAVRPLQELVWRVVTGYPLAGMSKG</sequence>
<keyword evidence="2" id="KW-1185">Reference proteome</keyword>
<dbReference type="InterPro" id="IPR036514">
    <property type="entry name" value="SGNH_hydro_sf"/>
</dbReference>
<organism evidence="1 2">
    <name type="scientific">Tabrizicola oligotrophica</name>
    <dbReference type="NCBI Taxonomy" id="2710650"/>
    <lineage>
        <taxon>Bacteria</taxon>
        <taxon>Pseudomonadati</taxon>
        <taxon>Pseudomonadota</taxon>
        <taxon>Alphaproteobacteria</taxon>
        <taxon>Rhodobacterales</taxon>
        <taxon>Paracoccaceae</taxon>
        <taxon>Tabrizicola</taxon>
    </lineage>
</organism>